<evidence type="ECO:0000256" key="1">
    <source>
        <dbReference type="ARBA" id="ARBA00004651"/>
    </source>
</evidence>
<feature type="transmembrane region" description="Helical" evidence="7">
    <location>
        <begin position="345"/>
        <end position="368"/>
    </location>
</feature>
<dbReference type="RefSeq" id="WP_089398685.1">
    <property type="nucleotide sequence ID" value="NZ_FZOT01000003.1"/>
</dbReference>
<feature type="transmembrane region" description="Helical" evidence="7">
    <location>
        <begin position="80"/>
        <end position="101"/>
    </location>
</feature>
<dbReference type="PANTHER" id="PTHR23513:SF11">
    <property type="entry name" value="STAPHYLOFERRIN A TRANSPORTER"/>
    <property type="match status" value="1"/>
</dbReference>
<dbReference type="EMBL" id="FZOT01000003">
    <property type="protein sequence ID" value="SNS52032.1"/>
    <property type="molecule type" value="Genomic_DNA"/>
</dbReference>
<dbReference type="InterPro" id="IPR010290">
    <property type="entry name" value="TM_effector"/>
</dbReference>
<dbReference type="AlphaFoldDB" id="A0A239F796"/>
<evidence type="ECO:0000256" key="5">
    <source>
        <dbReference type="ARBA" id="ARBA00022989"/>
    </source>
</evidence>
<dbReference type="PANTHER" id="PTHR23513">
    <property type="entry name" value="INTEGRAL MEMBRANE EFFLUX PROTEIN-RELATED"/>
    <property type="match status" value="1"/>
</dbReference>
<evidence type="ECO:0000256" key="7">
    <source>
        <dbReference type="SAM" id="Phobius"/>
    </source>
</evidence>
<evidence type="ECO:0000256" key="4">
    <source>
        <dbReference type="ARBA" id="ARBA00022692"/>
    </source>
</evidence>
<gene>
    <name evidence="9" type="ORF">SAMN06265795_103187</name>
</gene>
<evidence type="ECO:0000259" key="8">
    <source>
        <dbReference type="PROSITE" id="PS50850"/>
    </source>
</evidence>
<evidence type="ECO:0000313" key="10">
    <source>
        <dbReference type="Proteomes" id="UP000198284"/>
    </source>
</evidence>
<evidence type="ECO:0000256" key="3">
    <source>
        <dbReference type="ARBA" id="ARBA00022475"/>
    </source>
</evidence>
<dbReference type="InterPro" id="IPR020846">
    <property type="entry name" value="MFS_dom"/>
</dbReference>
<accession>A0A239F796</accession>
<evidence type="ECO:0000313" key="9">
    <source>
        <dbReference type="EMBL" id="SNS52032.1"/>
    </source>
</evidence>
<comment type="subcellular location">
    <subcellularLocation>
        <location evidence="1">Cell membrane</location>
        <topology evidence="1">Multi-pass membrane protein</topology>
    </subcellularLocation>
</comment>
<keyword evidence="4 7" id="KW-0812">Transmembrane</keyword>
<dbReference type="Gene3D" id="1.20.1250.20">
    <property type="entry name" value="MFS general substrate transporter like domains"/>
    <property type="match status" value="1"/>
</dbReference>
<dbReference type="Proteomes" id="UP000198284">
    <property type="component" value="Unassembled WGS sequence"/>
</dbReference>
<proteinExistence type="predicted"/>
<feature type="transmembrane region" description="Helical" evidence="7">
    <location>
        <begin position="285"/>
        <end position="304"/>
    </location>
</feature>
<dbReference type="SUPFAM" id="SSF103473">
    <property type="entry name" value="MFS general substrate transporter"/>
    <property type="match status" value="1"/>
</dbReference>
<dbReference type="PROSITE" id="PS50850">
    <property type="entry name" value="MFS"/>
    <property type="match status" value="1"/>
</dbReference>
<dbReference type="Pfam" id="PF05977">
    <property type="entry name" value="MFS_3"/>
    <property type="match status" value="1"/>
</dbReference>
<evidence type="ECO:0000256" key="6">
    <source>
        <dbReference type="ARBA" id="ARBA00023136"/>
    </source>
</evidence>
<feature type="transmembrane region" description="Helical" evidence="7">
    <location>
        <begin position="374"/>
        <end position="395"/>
    </location>
</feature>
<dbReference type="CDD" id="cd06173">
    <property type="entry name" value="MFS_MefA_like"/>
    <property type="match status" value="1"/>
</dbReference>
<keyword evidence="6 7" id="KW-0472">Membrane</keyword>
<feature type="transmembrane region" description="Helical" evidence="7">
    <location>
        <begin position="173"/>
        <end position="192"/>
    </location>
</feature>
<feature type="transmembrane region" description="Helical" evidence="7">
    <location>
        <begin position="225"/>
        <end position="247"/>
    </location>
</feature>
<organism evidence="9 10">
    <name type="scientific">Noviherbaspirillum humi</name>
    <dbReference type="NCBI Taxonomy" id="1688639"/>
    <lineage>
        <taxon>Bacteria</taxon>
        <taxon>Pseudomonadati</taxon>
        <taxon>Pseudomonadota</taxon>
        <taxon>Betaproteobacteria</taxon>
        <taxon>Burkholderiales</taxon>
        <taxon>Oxalobacteraceae</taxon>
        <taxon>Noviherbaspirillum</taxon>
    </lineage>
</organism>
<reference evidence="9 10" key="1">
    <citation type="submission" date="2017-06" db="EMBL/GenBank/DDBJ databases">
        <authorList>
            <person name="Kim H.J."/>
            <person name="Triplett B.A."/>
        </authorList>
    </citation>
    <scope>NUCLEOTIDE SEQUENCE [LARGE SCALE GENOMIC DNA]</scope>
    <source>
        <strain evidence="9 10">U15</strain>
    </source>
</reference>
<dbReference type="GO" id="GO:0022857">
    <property type="term" value="F:transmembrane transporter activity"/>
    <property type="evidence" value="ECO:0007669"/>
    <property type="project" value="InterPro"/>
</dbReference>
<dbReference type="GO" id="GO:0005886">
    <property type="term" value="C:plasma membrane"/>
    <property type="evidence" value="ECO:0007669"/>
    <property type="project" value="UniProtKB-SubCell"/>
</dbReference>
<keyword evidence="2" id="KW-0813">Transport</keyword>
<sequence length="417" mass="43797">MKGTFRSLARFNYRVWAAGALVSNVGTWMQRTAQDWLVLTHLTQENATAVGIVMSLQFGPQLVLLPLTGYAADHFDRRKVLMVTQSAMGLLALGLGLLTLLGVAQLWHVYGFALLLGIVSAFDAPARQTFVSELVGEADLSNAVALNSTSFNAARMVGPAVAGALIASVGTGWVFIINAASYVAVIGSLMLLRLHELNRREGPARSRGGLAAGFRYVWNRPDLKVVLFMLFLIGTFGLNFPIFISTMSVTVFRADASEYGVLSSAMAIGSVTGALMAAMRGQPHVARLVAAAAAFGIGCTLAALMPNAWLFGAALVLIGVAAQTFTTSTNSVVQLTTEPGMRGRVMAILLAILLGATPFGAPVVGWVADRFGPRWALGVGAASGIAAALVGALYLRRARRDAAAGRESPAASATERS</sequence>
<feature type="transmembrane region" description="Helical" evidence="7">
    <location>
        <begin position="310"/>
        <end position="333"/>
    </location>
</feature>
<feature type="domain" description="Major facilitator superfamily (MFS) profile" evidence="8">
    <location>
        <begin position="1"/>
        <end position="399"/>
    </location>
</feature>
<keyword evidence="5 7" id="KW-1133">Transmembrane helix</keyword>
<keyword evidence="10" id="KW-1185">Reference proteome</keyword>
<protein>
    <submittedName>
        <fullName evidence="9">Predicted arabinose efflux permease, MFS family</fullName>
    </submittedName>
</protein>
<keyword evidence="3" id="KW-1003">Cell membrane</keyword>
<dbReference type="OrthoDB" id="9775268at2"/>
<feature type="transmembrane region" description="Helical" evidence="7">
    <location>
        <begin position="259"/>
        <end position="278"/>
    </location>
</feature>
<name>A0A239F796_9BURK</name>
<dbReference type="InterPro" id="IPR036259">
    <property type="entry name" value="MFS_trans_sf"/>
</dbReference>
<evidence type="ECO:0000256" key="2">
    <source>
        <dbReference type="ARBA" id="ARBA00022448"/>
    </source>
</evidence>